<protein>
    <submittedName>
        <fullName evidence="2">Uncharacterized protein</fullName>
    </submittedName>
</protein>
<sequence length="208" mass="23914">MIFLKFSLVAFATFIIINIMSSVGSEDCICLLNYLKKREIFVLNEPETVEFLSTQHTYVDSGWSDTCMGTTNCKVYNEIRYKNNILTSLYDTDFRINDDDLNTAVYKSFSNTEALNNVVGVFTNRYAVRTRSEKVLVFSIKYGTPINVVSPNCTNFYIKYQMSSIKGLMCKISFVSGVRSRIKCEEAETFFYPIDEDKNLQCEIKCET</sequence>
<reference evidence="2" key="1">
    <citation type="submission" date="2018-04" db="EMBL/GenBank/DDBJ databases">
        <title>Transcriptome of Schizaphis graminum biotype I.</title>
        <authorList>
            <person name="Scully E.D."/>
            <person name="Geib S.M."/>
            <person name="Palmer N.A."/>
            <person name="Koch K."/>
            <person name="Bradshaw J."/>
            <person name="Heng-Moss T."/>
            <person name="Sarath G."/>
        </authorList>
    </citation>
    <scope>NUCLEOTIDE SEQUENCE</scope>
</reference>
<feature type="signal peptide" evidence="1">
    <location>
        <begin position="1"/>
        <end position="25"/>
    </location>
</feature>
<proteinExistence type="predicted"/>
<evidence type="ECO:0000313" key="2">
    <source>
        <dbReference type="EMBL" id="MBY27408.1"/>
    </source>
</evidence>
<accession>A0A2S2PDZ6</accession>
<organism evidence="2">
    <name type="scientific">Schizaphis graminum</name>
    <name type="common">Green bug aphid</name>
    <dbReference type="NCBI Taxonomy" id="13262"/>
    <lineage>
        <taxon>Eukaryota</taxon>
        <taxon>Metazoa</taxon>
        <taxon>Ecdysozoa</taxon>
        <taxon>Arthropoda</taxon>
        <taxon>Hexapoda</taxon>
        <taxon>Insecta</taxon>
        <taxon>Pterygota</taxon>
        <taxon>Neoptera</taxon>
        <taxon>Paraneoptera</taxon>
        <taxon>Hemiptera</taxon>
        <taxon>Sternorrhyncha</taxon>
        <taxon>Aphidomorpha</taxon>
        <taxon>Aphidoidea</taxon>
        <taxon>Aphididae</taxon>
        <taxon>Aphidini</taxon>
        <taxon>Schizaphis</taxon>
    </lineage>
</organism>
<feature type="chain" id="PRO_5015713815" evidence="1">
    <location>
        <begin position="26"/>
        <end position="208"/>
    </location>
</feature>
<name>A0A2S2PDZ6_SCHGA</name>
<evidence type="ECO:0000256" key="1">
    <source>
        <dbReference type="SAM" id="SignalP"/>
    </source>
</evidence>
<keyword evidence="1" id="KW-0732">Signal</keyword>
<gene>
    <name evidence="2" type="ORF">g.99971</name>
</gene>
<dbReference type="AlphaFoldDB" id="A0A2S2PDZ6"/>
<dbReference type="EMBL" id="GGMR01014789">
    <property type="protein sequence ID" value="MBY27408.1"/>
    <property type="molecule type" value="Transcribed_RNA"/>
</dbReference>